<evidence type="ECO:0000256" key="6">
    <source>
        <dbReference type="ARBA" id="ARBA00023136"/>
    </source>
</evidence>
<feature type="transmembrane region" description="Helical" evidence="8">
    <location>
        <begin position="557"/>
        <end position="578"/>
    </location>
</feature>
<evidence type="ECO:0000256" key="1">
    <source>
        <dbReference type="ARBA" id="ARBA00004141"/>
    </source>
</evidence>
<accession>A0A0H5D250</accession>
<dbReference type="InterPro" id="IPR001173">
    <property type="entry name" value="Glyco_trans_2-like"/>
</dbReference>
<gene>
    <name evidence="11" type="primary">bcsA_1</name>
    <name evidence="11" type="ORF">NIT7321_01973</name>
</gene>
<name>A0A0H5D250_9RHOB</name>
<keyword evidence="12" id="KW-1185">Reference proteome</keyword>
<organism evidence="11 12">
    <name type="scientific">Phaeobacter italicus</name>
    <dbReference type="NCBI Taxonomy" id="481446"/>
    <lineage>
        <taxon>Bacteria</taxon>
        <taxon>Pseudomonadati</taxon>
        <taxon>Pseudomonadota</taxon>
        <taxon>Alphaproteobacteria</taxon>
        <taxon>Rhodobacterales</taxon>
        <taxon>Roseobacteraceae</taxon>
        <taxon>Phaeobacter</taxon>
    </lineage>
</organism>
<evidence type="ECO:0000256" key="4">
    <source>
        <dbReference type="ARBA" id="ARBA00022692"/>
    </source>
</evidence>
<dbReference type="Proteomes" id="UP000043764">
    <property type="component" value="Unassembled WGS sequence"/>
</dbReference>
<feature type="transmembrane region" description="Helical" evidence="8">
    <location>
        <begin position="457"/>
        <end position="475"/>
    </location>
</feature>
<dbReference type="SUPFAM" id="SSF53448">
    <property type="entry name" value="Nucleotide-diphospho-sugar transferases"/>
    <property type="match status" value="1"/>
</dbReference>
<dbReference type="EC" id="2.4.1.12" evidence="11"/>
<evidence type="ECO:0000256" key="3">
    <source>
        <dbReference type="ARBA" id="ARBA00022679"/>
    </source>
</evidence>
<feature type="transmembrane region" description="Helical" evidence="8">
    <location>
        <begin position="55"/>
        <end position="78"/>
    </location>
</feature>
<dbReference type="Gene3D" id="3.90.550.10">
    <property type="entry name" value="Spore Coat Polysaccharide Biosynthesis Protein SpsA, Chain A"/>
    <property type="match status" value="1"/>
</dbReference>
<dbReference type="EMBL" id="CVRL01000025">
    <property type="protein sequence ID" value="CRL11124.1"/>
    <property type="molecule type" value="Genomic_DNA"/>
</dbReference>
<feature type="region of interest" description="Disordered" evidence="7">
    <location>
        <begin position="585"/>
        <end position="606"/>
    </location>
</feature>
<keyword evidence="5 8" id="KW-1133">Transmembrane helix</keyword>
<dbReference type="PANTHER" id="PTHR43867:SF2">
    <property type="entry name" value="CELLULOSE SYNTHASE CATALYTIC SUBUNIT A [UDP-FORMING]"/>
    <property type="match status" value="1"/>
</dbReference>
<evidence type="ECO:0000313" key="11">
    <source>
        <dbReference type="EMBL" id="CRL11124.1"/>
    </source>
</evidence>
<dbReference type="STRING" id="481446.NIT7645_01072"/>
<dbReference type="Pfam" id="PF00535">
    <property type="entry name" value="Glycos_transf_2"/>
    <property type="match status" value="1"/>
</dbReference>
<feature type="transmembrane region" description="Helical" evidence="8">
    <location>
        <begin position="26"/>
        <end position="43"/>
    </location>
</feature>
<feature type="transmembrane region" description="Helical" evidence="8">
    <location>
        <begin position="525"/>
        <end position="545"/>
    </location>
</feature>
<keyword evidence="4 8" id="KW-0812">Transmembrane</keyword>
<evidence type="ECO:0000256" key="8">
    <source>
        <dbReference type="SAM" id="Phobius"/>
    </source>
</evidence>
<dbReference type="InterPro" id="IPR029044">
    <property type="entry name" value="Nucleotide-diphossugar_trans"/>
</dbReference>
<dbReference type="InterPro" id="IPR050321">
    <property type="entry name" value="Glycosyltr_2/OpgH_subfam"/>
</dbReference>
<proteinExistence type="predicted"/>
<dbReference type="RefSeq" id="WP_050673358.1">
    <property type="nucleotide sequence ID" value="NZ_CVRL01000025.1"/>
</dbReference>
<evidence type="ECO:0000256" key="2">
    <source>
        <dbReference type="ARBA" id="ARBA00022676"/>
    </source>
</evidence>
<feature type="transmembrane region" description="Helical" evidence="8">
    <location>
        <begin position="423"/>
        <end position="445"/>
    </location>
</feature>
<feature type="compositionally biased region" description="Low complexity" evidence="7">
    <location>
        <begin position="585"/>
        <end position="596"/>
    </location>
</feature>
<sequence>MPEPYFQKFAQRSPPRFPAMSQRRTLAWHFMAGLTIGVGAWYLQWRWLQSLNPDALFFSVAVVSAETLLFLGTLLFYFDIWAEQDTPQKPPPLTRDDAHLDGPGPIGVDLYITTYDEDPEVLIPTIAAAQQVMCPPNVSPQIYLLDDGNRPHIAALAHRSGICYLARSSNEGFKAGNLRNALMQTAGDFIVICDADTRLEPTFLQHTLGYFRNPKVAWVQTPHWFYDIPEGQAWESWLKTRLGQMAQPILPTLATSLQWLTGRDRVGADPFLSEPTVFFDIIQRRRNRNGASFCCGAGSVHRREAIFAAALKRKSAAVDKAQGHPPGPASPIWINSIPLQPFRFHVSEDIYTSILLQEDREEGWTSVYHPKVEARMLSPWTMEAWATQRLKYAGGTFDIMLRDNPLFRRGLPWRHKLHYGATFWSYLTTLWLPVLLLAPVISLVTGIAPVEAYSAEFFLHFLPVIFLSEIAMVLACKGYAIQPGRALALSTLPIQLRALWLVLQGKRPRFPPTPKTPVFGQGHHHILPNLCLMFAMAGAGIYGTVQTLRGAESHDMALLITNLFWLVWNMAAVGRIALAASWSPDTAPSPAPTEETTNVHDFSLYR</sequence>
<protein>
    <submittedName>
        <fullName evidence="11">Cellulose synthase catalytic subunit [UDP-forming]</fullName>
        <ecNumber evidence="11">2.4.1.12</ecNumber>
    </submittedName>
</protein>
<evidence type="ECO:0000256" key="7">
    <source>
        <dbReference type="SAM" id="MobiDB-lite"/>
    </source>
</evidence>
<dbReference type="PANTHER" id="PTHR43867">
    <property type="entry name" value="CELLULOSE SYNTHASE CATALYTIC SUBUNIT A [UDP-FORMING]"/>
    <property type="match status" value="1"/>
</dbReference>
<dbReference type="GO" id="GO:0005886">
    <property type="term" value="C:plasma membrane"/>
    <property type="evidence" value="ECO:0007669"/>
    <property type="project" value="TreeGrafter"/>
</dbReference>
<keyword evidence="6 8" id="KW-0472">Membrane</keyword>
<evidence type="ECO:0000256" key="5">
    <source>
        <dbReference type="ARBA" id="ARBA00022989"/>
    </source>
</evidence>
<dbReference type="Pfam" id="PF13632">
    <property type="entry name" value="Glyco_trans_2_3"/>
    <property type="match status" value="1"/>
</dbReference>
<evidence type="ECO:0000259" key="9">
    <source>
        <dbReference type="Pfam" id="PF00535"/>
    </source>
</evidence>
<evidence type="ECO:0000313" key="12">
    <source>
        <dbReference type="Proteomes" id="UP000043764"/>
    </source>
</evidence>
<feature type="domain" description="Glycosyltransferase 2-like" evidence="10">
    <location>
        <begin position="278"/>
        <end position="444"/>
    </location>
</feature>
<keyword evidence="3 11" id="KW-0808">Transferase</keyword>
<comment type="subcellular location">
    <subcellularLocation>
        <location evidence="1">Membrane</location>
        <topology evidence="1">Multi-pass membrane protein</topology>
    </subcellularLocation>
</comment>
<keyword evidence="2 11" id="KW-0328">Glycosyltransferase</keyword>
<feature type="transmembrane region" description="Helical" evidence="8">
    <location>
        <begin position="487"/>
        <end position="505"/>
    </location>
</feature>
<dbReference type="GO" id="GO:0016760">
    <property type="term" value="F:cellulose synthase (UDP-forming) activity"/>
    <property type="evidence" value="ECO:0007669"/>
    <property type="project" value="UniProtKB-EC"/>
</dbReference>
<dbReference type="AlphaFoldDB" id="A0A0H5D250"/>
<evidence type="ECO:0000259" key="10">
    <source>
        <dbReference type="Pfam" id="PF13632"/>
    </source>
</evidence>
<feature type="domain" description="Glycosyltransferase 2-like" evidence="9">
    <location>
        <begin position="111"/>
        <end position="232"/>
    </location>
</feature>
<dbReference type="CDD" id="cd06421">
    <property type="entry name" value="CESA_CelA_like"/>
    <property type="match status" value="1"/>
</dbReference>
<reference evidence="12" key="1">
    <citation type="submission" date="2015-05" db="EMBL/GenBank/DDBJ databases">
        <authorList>
            <person name="Rodrigo-Torres Lidia"/>
            <person name="Arahal R.David."/>
        </authorList>
    </citation>
    <scope>NUCLEOTIDE SEQUENCE [LARGE SCALE GENOMIC DNA]</scope>
    <source>
        <strain evidence="12">CECT 7321</strain>
    </source>
</reference>